<sequence length="104" mass="12111">MQEPNKKNIPDFQSIMLPLLRLLEDGNPKSLNTVMEELTQHFQLSQEEIKIKVPSGQMGLFRNRVGWSRSYLKKAGLIIYPQRGTYKITEFGKNFWLIILKNCA</sequence>
<evidence type="ECO:0000259" key="1">
    <source>
        <dbReference type="Pfam" id="PF14338"/>
    </source>
</evidence>
<reference evidence="2 3" key="1">
    <citation type="submission" date="2020-12" db="EMBL/GenBank/DDBJ databases">
        <title>Salegentibacter orientalis sp. nov., isolated from costal sediment.</title>
        <authorList>
            <person name="Lian F.-B."/>
        </authorList>
    </citation>
    <scope>NUCLEOTIDE SEQUENCE [LARGE SCALE GENOMIC DNA]</scope>
    <source>
        <strain evidence="2 3">F60176</strain>
    </source>
</reference>
<keyword evidence="3" id="KW-1185">Reference proteome</keyword>
<evidence type="ECO:0000313" key="3">
    <source>
        <dbReference type="Proteomes" id="UP000635665"/>
    </source>
</evidence>
<dbReference type="RefSeq" id="WP_198638225.1">
    <property type="nucleotide sequence ID" value="NZ_JAEHNY010000004.1"/>
</dbReference>
<organism evidence="2 3">
    <name type="scientific">Salegentibacter maritimus</name>
    <dbReference type="NCBI Taxonomy" id="2794347"/>
    <lineage>
        <taxon>Bacteria</taxon>
        <taxon>Pseudomonadati</taxon>
        <taxon>Bacteroidota</taxon>
        <taxon>Flavobacteriia</taxon>
        <taxon>Flavobacteriales</taxon>
        <taxon>Flavobacteriaceae</taxon>
        <taxon>Salegentibacter</taxon>
    </lineage>
</organism>
<protein>
    <submittedName>
        <fullName evidence="2">Winged helix-turn-helix domain-containing protein</fullName>
    </submittedName>
</protein>
<dbReference type="Proteomes" id="UP000635665">
    <property type="component" value="Unassembled WGS sequence"/>
</dbReference>
<dbReference type="EMBL" id="JAEHNY010000004">
    <property type="protein sequence ID" value="MBI6119628.1"/>
    <property type="molecule type" value="Genomic_DNA"/>
</dbReference>
<evidence type="ECO:0000313" key="2">
    <source>
        <dbReference type="EMBL" id="MBI6119628.1"/>
    </source>
</evidence>
<dbReference type="InterPro" id="IPR025745">
    <property type="entry name" value="Mrr-like_N_dom"/>
</dbReference>
<proteinExistence type="predicted"/>
<dbReference type="Pfam" id="PF14338">
    <property type="entry name" value="Mrr_N"/>
    <property type="match status" value="1"/>
</dbReference>
<gene>
    <name evidence="2" type="ORF">I6U50_06305</name>
</gene>
<accession>A0ABS0THZ6</accession>
<feature type="domain" description="Restriction system protein Mrr-like N-terminal" evidence="1">
    <location>
        <begin position="12"/>
        <end position="94"/>
    </location>
</feature>
<name>A0ABS0THZ6_9FLAO</name>
<comment type="caution">
    <text evidence="2">The sequence shown here is derived from an EMBL/GenBank/DDBJ whole genome shotgun (WGS) entry which is preliminary data.</text>
</comment>